<keyword evidence="2" id="KW-1185">Reference proteome</keyword>
<dbReference type="GeneID" id="4306234"/>
<proteinExistence type="predicted"/>
<evidence type="ECO:0000313" key="2">
    <source>
        <dbReference type="Proteomes" id="UP000008030"/>
    </source>
</evidence>
<dbReference type="RefSeq" id="YP_762423.1">
    <property type="nucleotide sequence ID" value="NC_008361.1"/>
</dbReference>
<dbReference type="EMBL" id="AM398843">
    <property type="protein sequence ID" value="CAL44668.1"/>
    <property type="molecule type" value="Genomic_DNA"/>
</dbReference>
<name>Q0E533_SFAVA</name>
<sequence length="242" mass="27129">MAPSYDSQKCNECSSKRHANWLFSHVNHVIDTMDETCTLTVLKSFFEVVTASTSHYHRDDTLRILHDTVRLTMQHERVYRSRATILAPINAYLSIGRNLINSLSLLSSVASGVDETRALLTAARCGEAFLKIVFDHSRTIHDFAAEMAASHDRTVSSFGDELLSGTDDTRIDNLMDLPSFCVFRKTMTIEFGYDENNTLTGEVVHAGCDPNNYVCSSQTFTIDGRSRSVRIVDKYTVAKKPC</sequence>
<dbReference type="Proteomes" id="UP000008030">
    <property type="component" value="Segment"/>
</dbReference>
<evidence type="ECO:0000313" key="1">
    <source>
        <dbReference type="EMBL" id="CAL44668.1"/>
    </source>
</evidence>
<organism evidence="1 2">
    <name type="scientific">Spodoptera frugiperda ascovirus 1a</name>
    <name type="common">SfAV-1a</name>
    <dbReference type="NCBI Taxonomy" id="113370"/>
    <lineage>
        <taxon>Viruses</taxon>
        <taxon>Varidnaviria</taxon>
        <taxon>Bamfordvirae</taxon>
        <taxon>Nucleocytoviricota</taxon>
        <taxon>Megaviricetes</taxon>
        <taxon>Pimascovirales</taxon>
        <taxon>Pimascovirales incertae sedis</taxon>
        <taxon>Ascoviridae</taxon>
        <taxon>Ascovirus</taxon>
        <taxon>Ascovirus sfav1a</taxon>
    </lineage>
</organism>
<dbReference type="KEGG" id="vg:4306234"/>
<organismHost>
    <name type="scientific">Spodoptera frugiperda</name>
    <name type="common">Fall armyworm</name>
    <dbReference type="NCBI Taxonomy" id="7108"/>
</organismHost>
<reference evidence="1 2" key="1">
    <citation type="journal article" date="2006" name="J. Virol.">
        <title>Genomic sequence of Spodoptera frugiperda Ascovirus 1a, an enveloped, double-stranded DNA insect virus that manipulates apoptosis for viral reproduction.</title>
        <authorList>
            <person name="Bideshi D.K."/>
            <person name="Demattei M.V."/>
            <person name="Rouleux-Bonnin F."/>
            <person name="Stasiak K."/>
            <person name="Tan Y."/>
            <person name="Bigot S."/>
            <person name="Bigot Y."/>
            <person name="Federici B.A."/>
        </authorList>
    </citation>
    <scope>NUCLEOTIDE SEQUENCE [LARGE SCALE GENOMIC DNA]</scope>
    <source>
        <strain evidence="2">SvAV-1a</strain>
    </source>
</reference>
<dbReference type="OrthoDB" id="34166at10239"/>
<accession>Q0E533</accession>
<protein>
    <submittedName>
        <fullName evidence="1">27.1 kDa</fullName>
    </submittedName>
</protein>
<gene>
    <name evidence="1" type="primary">ORF068</name>
</gene>